<evidence type="ECO:0000313" key="2">
    <source>
        <dbReference type="Proteomes" id="UP000887013"/>
    </source>
</evidence>
<keyword evidence="2" id="KW-1185">Reference proteome</keyword>
<dbReference type="Proteomes" id="UP000887013">
    <property type="component" value="Unassembled WGS sequence"/>
</dbReference>
<comment type="caution">
    <text evidence="1">The sequence shown here is derived from an EMBL/GenBank/DDBJ whole genome shotgun (WGS) entry which is preliminary data.</text>
</comment>
<dbReference type="OrthoDB" id="10049357at2759"/>
<gene>
    <name evidence="1" type="primary">AVEN_94114_1</name>
    <name evidence="1" type="ORF">NPIL_383221</name>
</gene>
<dbReference type="EMBL" id="BMAW01051457">
    <property type="protein sequence ID" value="GFS80590.1"/>
    <property type="molecule type" value="Genomic_DNA"/>
</dbReference>
<name>A0A8X6T5E9_NEPPI</name>
<dbReference type="AlphaFoldDB" id="A0A8X6T5E9"/>
<evidence type="ECO:0000313" key="1">
    <source>
        <dbReference type="EMBL" id="GFS80590.1"/>
    </source>
</evidence>
<protein>
    <submittedName>
        <fullName evidence="1">Integrase catalytic domain-containing protein</fullName>
    </submittedName>
</protein>
<proteinExistence type="predicted"/>
<organism evidence="1 2">
    <name type="scientific">Nephila pilipes</name>
    <name type="common">Giant wood spider</name>
    <name type="synonym">Nephila maculata</name>
    <dbReference type="NCBI Taxonomy" id="299642"/>
    <lineage>
        <taxon>Eukaryota</taxon>
        <taxon>Metazoa</taxon>
        <taxon>Ecdysozoa</taxon>
        <taxon>Arthropoda</taxon>
        <taxon>Chelicerata</taxon>
        <taxon>Arachnida</taxon>
        <taxon>Araneae</taxon>
        <taxon>Araneomorphae</taxon>
        <taxon>Entelegynae</taxon>
        <taxon>Araneoidea</taxon>
        <taxon>Nephilidae</taxon>
        <taxon>Nephila</taxon>
    </lineage>
</organism>
<sequence>MTKSRPLIHLSEDPEEFSITLSLSLSMLFQEIKEFGVPDFKVIHFKKLEKVFIYRMKILQDLRNKYRNHYLVLLKDYSKVYKELLIREDIVLISDNNVKRINRFLAKVEKIYPDKDDSVHAVKSEGTVWQLHQIYPLPIVSQHM</sequence>
<accession>A0A8X6T5E9</accession>
<reference evidence="1" key="1">
    <citation type="submission" date="2020-08" db="EMBL/GenBank/DDBJ databases">
        <title>Multicomponent nature underlies the extraordinary mechanical properties of spider dragline silk.</title>
        <authorList>
            <person name="Kono N."/>
            <person name="Nakamura H."/>
            <person name="Mori M."/>
            <person name="Yoshida Y."/>
            <person name="Ohtoshi R."/>
            <person name="Malay A.D."/>
            <person name="Moran D.A.P."/>
            <person name="Tomita M."/>
            <person name="Numata K."/>
            <person name="Arakawa K."/>
        </authorList>
    </citation>
    <scope>NUCLEOTIDE SEQUENCE</scope>
</reference>